<organism evidence="1 2">
    <name type="scientific">Nelumbo nucifera</name>
    <name type="common">Sacred lotus</name>
    <dbReference type="NCBI Taxonomy" id="4432"/>
    <lineage>
        <taxon>Eukaryota</taxon>
        <taxon>Viridiplantae</taxon>
        <taxon>Streptophyta</taxon>
        <taxon>Embryophyta</taxon>
        <taxon>Tracheophyta</taxon>
        <taxon>Spermatophyta</taxon>
        <taxon>Magnoliopsida</taxon>
        <taxon>Proteales</taxon>
        <taxon>Nelumbonaceae</taxon>
        <taxon>Nelumbo</taxon>
    </lineage>
</organism>
<dbReference type="AlphaFoldDB" id="A0A822YJW8"/>
<comment type="caution">
    <text evidence="1">The sequence shown here is derived from an EMBL/GenBank/DDBJ whole genome shotgun (WGS) entry which is preliminary data.</text>
</comment>
<protein>
    <submittedName>
        <fullName evidence="1">Uncharacterized protein</fullName>
    </submittedName>
</protein>
<accession>A0A822YJW8</accession>
<dbReference type="EMBL" id="DUZY01000003">
    <property type="protein sequence ID" value="DAD32792.1"/>
    <property type="molecule type" value="Genomic_DNA"/>
</dbReference>
<name>A0A822YJW8_NELNU</name>
<reference evidence="1 2" key="1">
    <citation type="journal article" date="2020" name="Mol. Biol. Evol.">
        <title>Distinct Expression and Methylation Patterns for Genes with Different Fates following a Single Whole-Genome Duplication in Flowering Plants.</title>
        <authorList>
            <person name="Shi T."/>
            <person name="Rahmani R.S."/>
            <person name="Gugger P.F."/>
            <person name="Wang M."/>
            <person name="Li H."/>
            <person name="Zhang Y."/>
            <person name="Li Z."/>
            <person name="Wang Q."/>
            <person name="Van de Peer Y."/>
            <person name="Marchal K."/>
            <person name="Chen J."/>
        </authorList>
    </citation>
    <scope>NUCLEOTIDE SEQUENCE [LARGE SCALE GENOMIC DNA]</scope>
    <source>
        <tissue evidence="1">Leaf</tissue>
    </source>
</reference>
<proteinExistence type="predicted"/>
<evidence type="ECO:0000313" key="2">
    <source>
        <dbReference type="Proteomes" id="UP000607653"/>
    </source>
</evidence>
<sequence>MKSLNTWSVGQNIVNPPSMLLSNVRSASEATSISAKTLQPHFDIKDVRFSWLGPGVRASSSADAMTLPWLDSAPKPTLLPLRLVMLTKLEALGAEPVASGLEHGGSQDRTICHLMLLLCSKIIEENMKG</sequence>
<evidence type="ECO:0000313" key="1">
    <source>
        <dbReference type="EMBL" id="DAD32792.1"/>
    </source>
</evidence>
<gene>
    <name evidence="1" type="ORF">HUJ06_011643</name>
</gene>
<keyword evidence="2" id="KW-1185">Reference proteome</keyword>
<dbReference type="Proteomes" id="UP000607653">
    <property type="component" value="Unassembled WGS sequence"/>
</dbReference>